<dbReference type="SUPFAM" id="SSF54211">
    <property type="entry name" value="Ribosomal protein S5 domain 2-like"/>
    <property type="match status" value="1"/>
</dbReference>
<comment type="catalytic activity">
    <reaction evidence="8">
        <text>ATP + H2O = ADP + phosphate + H(+)</text>
        <dbReference type="Rhea" id="RHEA:13065"/>
        <dbReference type="ChEBI" id="CHEBI:15377"/>
        <dbReference type="ChEBI" id="CHEBI:15378"/>
        <dbReference type="ChEBI" id="CHEBI:30616"/>
        <dbReference type="ChEBI" id="CHEBI:43474"/>
        <dbReference type="ChEBI" id="CHEBI:456216"/>
    </reaction>
    <physiologicalReaction direction="left-to-right" evidence="8">
        <dbReference type="Rhea" id="RHEA:13066"/>
    </physiologicalReaction>
</comment>
<dbReference type="GO" id="GO:0006298">
    <property type="term" value="P:mismatch repair"/>
    <property type="evidence" value="ECO:0007669"/>
    <property type="project" value="InterPro"/>
</dbReference>
<dbReference type="GO" id="GO:0005524">
    <property type="term" value="F:ATP binding"/>
    <property type="evidence" value="ECO:0007669"/>
    <property type="project" value="UniProtKB-KW"/>
</dbReference>
<keyword evidence="7" id="KW-0539">Nucleus</keyword>
<evidence type="ECO:0000313" key="16">
    <source>
        <dbReference type="Proteomes" id="UP001209878"/>
    </source>
</evidence>
<proteinExistence type="predicted"/>
<keyword evidence="2" id="KW-0540">Nuclease</keyword>
<dbReference type="SMART" id="SM01340">
    <property type="entry name" value="DNA_mis_repair"/>
    <property type="match status" value="1"/>
</dbReference>
<dbReference type="GO" id="GO:0032389">
    <property type="term" value="C:MutLalpha complex"/>
    <property type="evidence" value="ECO:0007669"/>
    <property type="project" value="TreeGrafter"/>
</dbReference>
<evidence type="ECO:0000256" key="8">
    <source>
        <dbReference type="ARBA" id="ARBA00048778"/>
    </source>
</evidence>
<feature type="compositionally biased region" description="Low complexity" evidence="12">
    <location>
        <begin position="449"/>
        <end position="461"/>
    </location>
</feature>
<evidence type="ECO:0000256" key="3">
    <source>
        <dbReference type="ARBA" id="ARBA00022741"/>
    </source>
</evidence>
<evidence type="ECO:0000256" key="5">
    <source>
        <dbReference type="ARBA" id="ARBA00022801"/>
    </source>
</evidence>
<dbReference type="AlphaFoldDB" id="A0AAD9KM29"/>
<dbReference type="SMART" id="SM00853">
    <property type="entry name" value="MutL_C"/>
    <property type="match status" value="1"/>
</dbReference>
<dbReference type="CDD" id="cd03484">
    <property type="entry name" value="MutL_Trans_hPMS_2_like"/>
    <property type="match status" value="1"/>
</dbReference>
<evidence type="ECO:0000259" key="14">
    <source>
        <dbReference type="SMART" id="SM01340"/>
    </source>
</evidence>
<dbReference type="Pfam" id="PF01119">
    <property type="entry name" value="DNA_mis_repair"/>
    <property type="match status" value="1"/>
</dbReference>
<evidence type="ECO:0000256" key="1">
    <source>
        <dbReference type="ARBA" id="ARBA00004123"/>
    </source>
</evidence>
<keyword evidence="4" id="KW-0255">Endonuclease</keyword>
<comment type="subcellular location">
    <subcellularLocation>
        <location evidence="1">Nucleus</location>
    </subcellularLocation>
</comment>
<dbReference type="GO" id="GO:0004519">
    <property type="term" value="F:endonuclease activity"/>
    <property type="evidence" value="ECO:0007669"/>
    <property type="project" value="UniProtKB-KW"/>
</dbReference>
<comment type="caution">
    <text evidence="15">The sequence shown here is derived from an EMBL/GenBank/DDBJ whole genome shotgun (WGS) entry which is preliminary data.</text>
</comment>
<dbReference type="InterPro" id="IPR042121">
    <property type="entry name" value="MutL_C_regsub"/>
</dbReference>
<evidence type="ECO:0000256" key="4">
    <source>
        <dbReference type="ARBA" id="ARBA00022759"/>
    </source>
</evidence>
<dbReference type="Gene3D" id="3.30.1540.20">
    <property type="entry name" value="MutL, C-terminal domain, dimerisation subdomain"/>
    <property type="match status" value="1"/>
</dbReference>
<evidence type="ECO:0000256" key="6">
    <source>
        <dbReference type="ARBA" id="ARBA00022840"/>
    </source>
</evidence>
<dbReference type="Pfam" id="PF08676">
    <property type="entry name" value="MutL_C"/>
    <property type="match status" value="1"/>
</dbReference>
<evidence type="ECO:0000256" key="12">
    <source>
        <dbReference type="SAM" id="MobiDB-lite"/>
    </source>
</evidence>
<dbReference type="Gene3D" id="3.30.1370.100">
    <property type="entry name" value="MutL, C-terminal domain, regulatory subdomain"/>
    <property type="match status" value="1"/>
</dbReference>
<dbReference type="Proteomes" id="UP001209878">
    <property type="component" value="Unassembled WGS sequence"/>
</dbReference>
<dbReference type="InterPro" id="IPR038973">
    <property type="entry name" value="MutL/Mlh/Pms-like"/>
</dbReference>
<dbReference type="InterPro" id="IPR037198">
    <property type="entry name" value="MutL_C_sf"/>
</dbReference>
<dbReference type="Gene3D" id="3.30.230.10">
    <property type="match status" value="1"/>
</dbReference>
<dbReference type="FunFam" id="3.30.230.10:FF:000032">
    <property type="entry name" value="mismatch repair endonuclease PMS2 isoform X2"/>
    <property type="match status" value="1"/>
</dbReference>
<evidence type="ECO:0000256" key="2">
    <source>
        <dbReference type="ARBA" id="ARBA00022722"/>
    </source>
</evidence>
<sequence>MKDNITNIFGTKQTQSLLELHQYQPGEDVCSEFAISSQQDEMPFKISGFVSSSDHGCGRSSTDRQFVLVNKRPCDLAKVIRVINEVYHSYNKQQYPFVVLDISTDREAVDVNVTPDKRQIFLQSEKLLLATVKASLVKLFEPRSSMYQYNRPSLASHTPITKSSDTVSAGLSRVHVTPNSEGQMHSTQQQRLASSLTRLKRNFSSAFASQSSTGSPRAVDGKQRCLDTFISRRPSSNETSTDHGPCDDGDHGPCDDGDHGPCNQGDKLDEYNTLHSEERIHSLEDKDAVILVEYMDHGPLSTDQGEIMCEQVSIESEQVNNLDCDVNIQSSPTQCHFQNDRRSNNSRTIQLDHADVSMTQPDSSLYVILSQHSLGKTASQSISESSGIGEMSQMSDSDPNLEMVICGKESTDLEYASGRGISVEDCPKTCDGAQDGCCEGQDGGMTEVSSRSSCSAVPSRSIQRSAGKDMGETQSIIQIVDEAEEVSRKQVLVPFSMKRLKERLKYATHRHVMDSLDSAATPTRCFRAKIAPEENSNAEEELGKRISKDMFAKMEILGQFNLGFIIIRLHHDLFIIDQHATDEKYNYEMLKQHTTIQSQTLIRPQRLELTAVNEGILMDNVDIFNRNGFEFVIDENAAPTQRVSLQSIPVSRNWIFGKEDIEELIFMLTDAPGVMCRPSRICQMFASRSCRKSVMIGTSLNAAEMKKIVCHMGQMEQPWNCPHGRPTMRHLINLKMLPD</sequence>
<protein>
    <recommendedName>
        <fullName evidence="9">Mismatch repair endonuclease PMS2</fullName>
    </recommendedName>
    <alternativeName>
        <fullName evidence="11">DNA mismatch repair protein PMS2</fullName>
    </alternativeName>
    <alternativeName>
        <fullName evidence="10">PMS1 protein homolog 2</fullName>
    </alternativeName>
</protein>
<dbReference type="InterPro" id="IPR042120">
    <property type="entry name" value="MutL_C_dimsub"/>
</dbReference>
<evidence type="ECO:0000256" key="11">
    <source>
        <dbReference type="ARBA" id="ARBA00083250"/>
    </source>
</evidence>
<dbReference type="InterPro" id="IPR014790">
    <property type="entry name" value="MutL_C"/>
</dbReference>
<gene>
    <name evidence="15" type="ORF">NP493_847g00013</name>
</gene>
<dbReference type="FunFam" id="3.30.1540.20:FF:000019">
    <property type="entry name" value="PMS1 homolog 2, mismatch repair system component"/>
    <property type="match status" value="1"/>
</dbReference>
<dbReference type="FunFam" id="3.30.1370.100:FF:000001">
    <property type="entry name" value="Mismatch repair endonuclease pms1, putative"/>
    <property type="match status" value="1"/>
</dbReference>
<dbReference type="InterPro" id="IPR020568">
    <property type="entry name" value="Ribosomal_Su5_D2-typ_SF"/>
</dbReference>
<feature type="region of interest" description="Disordered" evidence="12">
    <location>
        <begin position="449"/>
        <end position="468"/>
    </location>
</feature>
<evidence type="ECO:0000256" key="9">
    <source>
        <dbReference type="ARBA" id="ARBA00072579"/>
    </source>
</evidence>
<dbReference type="GO" id="GO:0030983">
    <property type="term" value="F:mismatched DNA binding"/>
    <property type="evidence" value="ECO:0007669"/>
    <property type="project" value="InterPro"/>
</dbReference>
<feature type="region of interest" description="Disordered" evidence="12">
    <location>
        <begin position="229"/>
        <end position="252"/>
    </location>
</feature>
<keyword evidence="5" id="KW-0378">Hydrolase</keyword>
<dbReference type="EMBL" id="JAODUO010000847">
    <property type="protein sequence ID" value="KAK2173847.1"/>
    <property type="molecule type" value="Genomic_DNA"/>
</dbReference>
<feature type="compositionally biased region" description="Basic and acidic residues" evidence="12">
    <location>
        <begin position="240"/>
        <end position="252"/>
    </location>
</feature>
<keyword evidence="3" id="KW-0547">Nucleotide-binding</keyword>
<keyword evidence="16" id="KW-1185">Reference proteome</keyword>
<accession>A0AAD9KM29</accession>
<dbReference type="InterPro" id="IPR013507">
    <property type="entry name" value="DNA_mismatch_S5_2-like"/>
</dbReference>
<evidence type="ECO:0000259" key="13">
    <source>
        <dbReference type="SMART" id="SM00853"/>
    </source>
</evidence>
<keyword evidence="6" id="KW-0067">ATP-binding</keyword>
<evidence type="ECO:0000256" key="7">
    <source>
        <dbReference type="ARBA" id="ARBA00023242"/>
    </source>
</evidence>
<dbReference type="PANTHER" id="PTHR10073">
    <property type="entry name" value="DNA MISMATCH REPAIR PROTEIN MLH, PMS, MUTL"/>
    <property type="match status" value="1"/>
</dbReference>
<feature type="domain" description="MutL C-terminal dimerisation" evidence="13">
    <location>
        <begin position="556"/>
        <end position="700"/>
    </location>
</feature>
<evidence type="ECO:0000313" key="15">
    <source>
        <dbReference type="EMBL" id="KAK2173847.1"/>
    </source>
</evidence>
<evidence type="ECO:0000256" key="10">
    <source>
        <dbReference type="ARBA" id="ARBA00077255"/>
    </source>
</evidence>
<feature type="domain" description="DNA mismatch repair protein S5" evidence="14">
    <location>
        <begin position="5"/>
        <end position="141"/>
    </location>
</feature>
<reference evidence="15" key="1">
    <citation type="journal article" date="2023" name="Mol. Biol. Evol.">
        <title>Third-Generation Sequencing Reveals the Adaptive Role of the Epigenome in Three Deep-Sea Polychaetes.</title>
        <authorList>
            <person name="Perez M."/>
            <person name="Aroh O."/>
            <person name="Sun Y."/>
            <person name="Lan Y."/>
            <person name="Juniper S.K."/>
            <person name="Young C.R."/>
            <person name="Angers B."/>
            <person name="Qian P.Y."/>
        </authorList>
    </citation>
    <scope>NUCLEOTIDE SEQUENCE</scope>
    <source>
        <strain evidence="15">R07B-5</strain>
    </source>
</reference>
<dbReference type="GO" id="GO:0016887">
    <property type="term" value="F:ATP hydrolysis activity"/>
    <property type="evidence" value="ECO:0007669"/>
    <property type="project" value="InterPro"/>
</dbReference>
<name>A0AAD9KM29_RIDPI</name>
<dbReference type="SUPFAM" id="SSF118116">
    <property type="entry name" value="DNA mismatch repair protein MutL"/>
    <property type="match status" value="1"/>
</dbReference>
<organism evidence="15 16">
    <name type="scientific">Ridgeia piscesae</name>
    <name type="common">Tubeworm</name>
    <dbReference type="NCBI Taxonomy" id="27915"/>
    <lineage>
        <taxon>Eukaryota</taxon>
        <taxon>Metazoa</taxon>
        <taxon>Spiralia</taxon>
        <taxon>Lophotrochozoa</taxon>
        <taxon>Annelida</taxon>
        <taxon>Polychaeta</taxon>
        <taxon>Sedentaria</taxon>
        <taxon>Canalipalpata</taxon>
        <taxon>Sabellida</taxon>
        <taxon>Siboglinidae</taxon>
        <taxon>Ridgeia</taxon>
    </lineage>
</organism>
<dbReference type="PANTHER" id="PTHR10073:SF52">
    <property type="entry name" value="MISMATCH REPAIR ENDONUCLEASE PMS2"/>
    <property type="match status" value="1"/>
</dbReference>
<dbReference type="GO" id="GO:0140664">
    <property type="term" value="F:ATP-dependent DNA damage sensor activity"/>
    <property type="evidence" value="ECO:0007669"/>
    <property type="project" value="InterPro"/>
</dbReference>
<dbReference type="InterPro" id="IPR014721">
    <property type="entry name" value="Ribsml_uS5_D2-typ_fold_subgr"/>
</dbReference>